<evidence type="ECO:0000313" key="4">
    <source>
        <dbReference type="Proteomes" id="UP000280296"/>
    </source>
</evidence>
<dbReference type="PANTHER" id="PTHR43751">
    <property type="entry name" value="SULFATASE"/>
    <property type="match status" value="1"/>
</dbReference>
<dbReference type="PANTHER" id="PTHR43751:SF1">
    <property type="entry name" value="SULFATASE ATSG-RELATED"/>
    <property type="match status" value="1"/>
</dbReference>
<comment type="caution">
    <text evidence="3">The sequence shown here is derived from an EMBL/GenBank/DDBJ whole genome shotgun (WGS) entry which is preliminary data.</text>
</comment>
<reference evidence="3 4" key="2">
    <citation type="submission" date="2019-01" db="EMBL/GenBank/DDBJ databases">
        <title>Tautonia sociabilis, a novel thermotolerant planctomycete of Isosphaeraceae family, isolated from a 4000 m deep subterranean habitat.</title>
        <authorList>
            <person name="Kovaleva O.L."/>
            <person name="Elcheninov A.G."/>
            <person name="Van Heerden E."/>
            <person name="Toshchakov S.V."/>
            <person name="Novikov A."/>
            <person name="Bonch-Osmolovskaya E.A."/>
            <person name="Kublanov I.V."/>
        </authorList>
    </citation>
    <scope>NUCLEOTIDE SEQUENCE [LARGE SCALE GENOMIC DNA]</scope>
    <source>
        <strain evidence="3 4">GM2012</strain>
    </source>
</reference>
<evidence type="ECO:0000259" key="2">
    <source>
        <dbReference type="Pfam" id="PF00884"/>
    </source>
</evidence>
<protein>
    <submittedName>
        <fullName evidence="3">Heparan N-sulfatase</fullName>
    </submittedName>
</protein>
<evidence type="ECO:0000313" key="3">
    <source>
        <dbReference type="EMBL" id="RUL85047.1"/>
    </source>
</evidence>
<dbReference type="SUPFAM" id="SSF53649">
    <property type="entry name" value="Alkaline phosphatase-like"/>
    <property type="match status" value="1"/>
</dbReference>
<dbReference type="RefSeq" id="WP_126727057.1">
    <property type="nucleotide sequence ID" value="NZ_RYZH01000042.1"/>
</dbReference>
<dbReference type="Pfam" id="PF00884">
    <property type="entry name" value="Sulfatase"/>
    <property type="match status" value="1"/>
</dbReference>
<sequence>MTTRRPAVFPPLRAILLALVALAEAVLPTAAEAGEDDRPNILFAIADDWSADHASIAGCSWVKTPAFDRVCREGVRFTNAFTSNPKCSPCRASILTGRNSWQLEEAANHFGLFPAKWPVYPDLLESAGYHVGSTGKGWGPGDFQAGGFSRNPAGPNYSRHRARPPFSGISNIDYARNFEAFLDDRDDGQPFCFWYGATEPHRSYEEGSGLRAGRDPKAVQVPSYYPDSPAIRSDLLDYALEVEWFDEHLGRMIDHLDAIGELDNTIILVTSDHGMPFPRVKGQIYEHGFHLPLAVRWGAKAPPGRVVDDFINVRDFAPTFLQAAGVPVPESVTGRGFLDLLTGTGPSPIDPPRDRMLVGKERHDLGRPLDAGYPVRALRTPEYLYIHNYEPDRWPAGNPETNYPNVDNSPTKTLLTSRFDDFYRLSFGKRPREELYRVSDDPDCVQNLAADPDHRALKERLRDEMEAMLRDEGDPRMIGMGWIFDSYEYVGSRNHSYDAWLRHHR</sequence>
<dbReference type="CDD" id="cd16027">
    <property type="entry name" value="SGSH"/>
    <property type="match status" value="1"/>
</dbReference>
<dbReference type="Gene3D" id="3.40.720.10">
    <property type="entry name" value="Alkaline Phosphatase, subunit A"/>
    <property type="match status" value="1"/>
</dbReference>
<organism evidence="3 4">
    <name type="scientific">Tautonia sociabilis</name>
    <dbReference type="NCBI Taxonomy" id="2080755"/>
    <lineage>
        <taxon>Bacteria</taxon>
        <taxon>Pseudomonadati</taxon>
        <taxon>Planctomycetota</taxon>
        <taxon>Planctomycetia</taxon>
        <taxon>Isosphaerales</taxon>
        <taxon>Isosphaeraceae</taxon>
        <taxon>Tautonia</taxon>
    </lineage>
</organism>
<gene>
    <name evidence="3" type="ORF">TsocGM_19090</name>
</gene>
<dbReference type="AlphaFoldDB" id="A0A432MFP8"/>
<reference evidence="3 4" key="1">
    <citation type="submission" date="2018-12" db="EMBL/GenBank/DDBJ databases">
        <authorList>
            <person name="Toschakov S.V."/>
        </authorList>
    </citation>
    <scope>NUCLEOTIDE SEQUENCE [LARGE SCALE GENOMIC DNA]</scope>
    <source>
        <strain evidence="3 4">GM2012</strain>
    </source>
</reference>
<dbReference type="Proteomes" id="UP000280296">
    <property type="component" value="Unassembled WGS sequence"/>
</dbReference>
<dbReference type="InterPro" id="IPR017850">
    <property type="entry name" value="Alkaline_phosphatase_core_sf"/>
</dbReference>
<feature type="domain" description="Sulfatase N-terminal" evidence="2">
    <location>
        <begin position="39"/>
        <end position="326"/>
    </location>
</feature>
<dbReference type="OrthoDB" id="9762324at2"/>
<evidence type="ECO:0000256" key="1">
    <source>
        <dbReference type="SAM" id="SignalP"/>
    </source>
</evidence>
<feature type="chain" id="PRO_5019278632" evidence="1">
    <location>
        <begin position="34"/>
        <end position="505"/>
    </location>
</feature>
<dbReference type="InterPro" id="IPR000917">
    <property type="entry name" value="Sulfatase_N"/>
</dbReference>
<proteinExistence type="predicted"/>
<accession>A0A432MFP8</accession>
<feature type="signal peptide" evidence="1">
    <location>
        <begin position="1"/>
        <end position="33"/>
    </location>
</feature>
<dbReference type="EMBL" id="RYZH01000042">
    <property type="protein sequence ID" value="RUL85047.1"/>
    <property type="molecule type" value="Genomic_DNA"/>
</dbReference>
<keyword evidence="1" id="KW-0732">Signal</keyword>
<name>A0A432MFP8_9BACT</name>
<dbReference type="InterPro" id="IPR052701">
    <property type="entry name" value="GAG_Ulvan_Degrading_Sulfatases"/>
</dbReference>
<keyword evidence="4" id="KW-1185">Reference proteome</keyword>